<keyword evidence="2 6" id="KW-0808">Transferase</keyword>
<name>A0A1E7JWY0_9ACTN</name>
<dbReference type="STRING" id="1075402.AN216_21695"/>
<evidence type="ECO:0000256" key="2">
    <source>
        <dbReference type="ARBA" id="ARBA00022679"/>
    </source>
</evidence>
<evidence type="ECO:0000256" key="3">
    <source>
        <dbReference type="ARBA" id="ARBA00022691"/>
    </source>
</evidence>
<dbReference type="EMBL" id="LJGU01000147">
    <property type="protein sequence ID" value="OEU96171.1"/>
    <property type="molecule type" value="Genomic_DNA"/>
</dbReference>
<dbReference type="InterPro" id="IPR029063">
    <property type="entry name" value="SAM-dependent_MTases_sf"/>
</dbReference>
<dbReference type="SUPFAM" id="SSF53335">
    <property type="entry name" value="S-adenosyl-L-methionine-dependent methyltransferases"/>
    <property type="match status" value="1"/>
</dbReference>
<accession>A0A1E7JWY0</accession>
<keyword evidence="1 6" id="KW-0489">Methyltransferase</keyword>
<dbReference type="PANTHER" id="PTHR43464">
    <property type="entry name" value="METHYLTRANSFERASE"/>
    <property type="match status" value="1"/>
</dbReference>
<protein>
    <submittedName>
        <fullName evidence="6">SAM-dependent methyltransferase</fullName>
    </submittedName>
</protein>
<dbReference type="GO" id="GO:0008168">
    <property type="term" value="F:methyltransferase activity"/>
    <property type="evidence" value="ECO:0007669"/>
    <property type="project" value="UniProtKB-KW"/>
</dbReference>
<dbReference type="Proteomes" id="UP000176101">
    <property type="component" value="Unassembled WGS sequence"/>
</dbReference>
<sequence>MTEDTQSEQEPQTEAEAWDARYSENERMWSGNPNDELVREAADLPPGRALDLGCGEGADTIWLAQRGWRVTGTDISRVALDRAAEHVAEAGVTERVELRWDDLGETFPSGPFDLISAQFLHSRGELPRERILRTATEKVAPDGVLLIVGHADWPSFVTERPTHEVHFPTTEEVLAELKLPDGEWEVLRCAEYERPQTSPDGEPCTRKDNTVMVRRISG</sequence>
<feature type="domain" description="Methyltransferase" evidence="5">
    <location>
        <begin position="50"/>
        <end position="143"/>
    </location>
</feature>
<gene>
    <name evidence="6" type="ORF">AN216_21695</name>
</gene>
<keyword evidence="3" id="KW-0949">S-adenosyl-L-methionine</keyword>
<dbReference type="PANTHER" id="PTHR43464:SF19">
    <property type="entry name" value="UBIQUINONE BIOSYNTHESIS O-METHYLTRANSFERASE, MITOCHONDRIAL"/>
    <property type="match status" value="1"/>
</dbReference>
<proteinExistence type="predicted"/>
<keyword evidence="7" id="KW-1185">Reference proteome</keyword>
<dbReference type="GO" id="GO:0032259">
    <property type="term" value="P:methylation"/>
    <property type="evidence" value="ECO:0007669"/>
    <property type="project" value="UniProtKB-KW"/>
</dbReference>
<comment type="caution">
    <text evidence="6">The sequence shown here is derived from an EMBL/GenBank/DDBJ whole genome shotgun (WGS) entry which is preliminary data.</text>
</comment>
<feature type="region of interest" description="Disordered" evidence="4">
    <location>
        <begin position="1"/>
        <end position="21"/>
    </location>
</feature>
<dbReference type="CDD" id="cd02440">
    <property type="entry name" value="AdoMet_MTases"/>
    <property type="match status" value="1"/>
</dbReference>
<evidence type="ECO:0000313" key="7">
    <source>
        <dbReference type="Proteomes" id="UP000176101"/>
    </source>
</evidence>
<organism evidence="6 7">
    <name type="scientific">Streptomyces oceani</name>
    <dbReference type="NCBI Taxonomy" id="1075402"/>
    <lineage>
        <taxon>Bacteria</taxon>
        <taxon>Bacillati</taxon>
        <taxon>Actinomycetota</taxon>
        <taxon>Actinomycetes</taxon>
        <taxon>Kitasatosporales</taxon>
        <taxon>Streptomycetaceae</taxon>
        <taxon>Streptomyces</taxon>
    </lineage>
</organism>
<dbReference type="RefSeq" id="WP_070198383.1">
    <property type="nucleotide sequence ID" value="NZ_LJGU01000147.1"/>
</dbReference>
<dbReference type="InterPro" id="IPR041698">
    <property type="entry name" value="Methyltransf_25"/>
</dbReference>
<evidence type="ECO:0000256" key="4">
    <source>
        <dbReference type="SAM" id="MobiDB-lite"/>
    </source>
</evidence>
<dbReference type="OrthoDB" id="9786503at2"/>
<dbReference type="Gene3D" id="3.40.50.150">
    <property type="entry name" value="Vaccinia Virus protein VP39"/>
    <property type="match status" value="1"/>
</dbReference>
<feature type="compositionally biased region" description="Acidic residues" evidence="4">
    <location>
        <begin position="1"/>
        <end position="17"/>
    </location>
</feature>
<evidence type="ECO:0000313" key="6">
    <source>
        <dbReference type="EMBL" id="OEU96171.1"/>
    </source>
</evidence>
<dbReference type="AlphaFoldDB" id="A0A1E7JWY0"/>
<dbReference type="Pfam" id="PF13649">
    <property type="entry name" value="Methyltransf_25"/>
    <property type="match status" value="1"/>
</dbReference>
<reference evidence="6 7" key="1">
    <citation type="journal article" date="2016" name="Front. Microbiol.">
        <title>Comparative Genomics Analysis of Streptomyces Species Reveals Their Adaptation to the Marine Environment and Their Diversity at the Genomic Level.</title>
        <authorList>
            <person name="Tian X."/>
            <person name="Zhang Z."/>
            <person name="Yang T."/>
            <person name="Chen M."/>
            <person name="Li J."/>
            <person name="Chen F."/>
            <person name="Yang J."/>
            <person name="Li W."/>
            <person name="Zhang B."/>
            <person name="Zhang Z."/>
            <person name="Wu J."/>
            <person name="Zhang C."/>
            <person name="Long L."/>
            <person name="Xiao J."/>
        </authorList>
    </citation>
    <scope>NUCLEOTIDE SEQUENCE [LARGE SCALE GENOMIC DNA]</scope>
    <source>
        <strain evidence="6 7">SCSIO 02100</strain>
    </source>
</reference>
<evidence type="ECO:0000256" key="1">
    <source>
        <dbReference type="ARBA" id="ARBA00022603"/>
    </source>
</evidence>
<evidence type="ECO:0000259" key="5">
    <source>
        <dbReference type="Pfam" id="PF13649"/>
    </source>
</evidence>